<dbReference type="Proteomes" id="UP000034160">
    <property type="component" value="Unassembled WGS sequence"/>
</dbReference>
<dbReference type="AlphaFoldDB" id="A0A0G1AAK5"/>
<gene>
    <name evidence="6" type="ORF">UU93_C0022G0007</name>
</gene>
<evidence type="ECO:0000256" key="1">
    <source>
        <dbReference type="ARBA" id="ARBA00010871"/>
    </source>
</evidence>
<evidence type="ECO:0000256" key="3">
    <source>
        <dbReference type="ARBA" id="ARBA00023316"/>
    </source>
</evidence>
<dbReference type="EMBL" id="LCCN01000022">
    <property type="protein sequence ID" value="KKS31111.1"/>
    <property type="molecule type" value="Genomic_DNA"/>
</dbReference>
<keyword evidence="3" id="KW-0961">Cell wall biogenesis/degradation</keyword>
<name>A0A0G1AAK5_9BACT</name>
<organism evidence="6 7">
    <name type="scientific">Candidatus Amesbacteria bacterium GW2011_GWA2_42_12</name>
    <dbReference type="NCBI Taxonomy" id="1618356"/>
    <lineage>
        <taxon>Bacteria</taxon>
        <taxon>Candidatus Amesiibacteriota</taxon>
    </lineage>
</organism>
<dbReference type="PROSITE" id="PS50975">
    <property type="entry name" value="ATP_GRASP"/>
    <property type="match status" value="1"/>
</dbReference>
<dbReference type="PANTHER" id="PTHR23132">
    <property type="entry name" value="D-ALANINE--D-ALANINE LIGASE"/>
    <property type="match status" value="1"/>
</dbReference>
<protein>
    <submittedName>
        <fullName evidence="6">D-alanine-D-alanine ligase</fullName>
    </submittedName>
</protein>
<proteinExistence type="inferred from homology"/>
<reference evidence="6 7" key="1">
    <citation type="journal article" date="2015" name="Nature">
        <title>rRNA introns, odd ribosomes, and small enigmatic genomes across a large radiation of phyla.</title>
        <authorList>
            <person name="Brown C.T."/>
            <person name="Hug L.A."/>
            <person name="Thomas B.C."/>
            <person name="Sharon I."/>
            <person name="Castelle C.J."/>
            <person name="Singh A."/>
            <person name="Wilkins M.J."/>
            <person name="Williams K.H."/>
            <person name="Banfield J.F."/>
        </authorList>
    </citation>
    <scope>NUCLEOTIDE SEQUENCE [LARGE SCALE GENOMIC DNA]</scope>
</reference>
<keyword evidence="4" id="KW-0067">ATP-binding</keyword>
<dbReference type="GO" id="GO:0046872">
    <property type="term" value="F:metal ion binding"/>
    <property type="evidence" value="ECO:0007669"/>
    <property type="project" value="InterPro"/>
</dbReference>
<dbReference type="InterPro" id="IPR011095">
    <property type="entry name" value="Dala_Dala_lig_C"/>
</dbReference>
<dbReference type="STRING" id="1618356.UU93_C0022G0007"/>
<dbReference type="InterPro" id="IPR011761">
    <property type="entry name" value="ATP-grasp"/>
</dbReference>
<dbReference type="GO" id="GO:0005524">
    <property type="term" value="F:ATP binding"/>
    <property type="evidence" value="ECO:0007669"/>
    <property type="project" value="UniProtKB-UniRule"/>
</dbReference>
<sequence length="350" mass="39722">MTNTKTDNDEPGGNGSLLPKFVGLIHSEVKREYFPTEMQYITEKDAEHEALVIATYLEKMGIKVKLYPGRPEVVQQLVKDKPEMVFNLVGSISGQDYLTAIIPGMMEAIDIPYTGAGMLGESLAYNKFLVKQLLQSHGVPTPQSQLMSTPSTLLNTDMRFPLITKLNEIHGAVEVTKDAISMEEKHLRERVKHLIHTYQQPVIVEEFVAGREYTAIVLEGLNTKVYIAEKVFPEPDDPMQFATFDAQWVTDAVSYKYVKVIDPILTELVKKAFFILKMAGYAKFDIRVDQAKRYYFVDSNSNPAFGPKELDVAMATILDMHDVSFTEILKRLMANTMREWYKTQEETGIM</sequence>
<dbReference type="PANTHER" id="PTHR23132:SF23">
    <property type="entry name" value="D-ALANINE--D-ALANINE LIGASE B"/>
    <property type="match status" value="1"/>
</dbReference>
<keyword evidence="4" id="KW-0547">Nucleotide-binding</keyword>
<evidence type="ECO:0000256" key="2">
    <source>
        <dbReference type="ARBA" id="ARBA00022598"/>
    </source>
</evidence>
<comment type="similarity">
    <text evidence="1">Belongs to the D-alanine--D-alanine ligase family.</text>
</comment>
<comment type="caution">
    <text evidence="6">The sequence shown here is derived from an EMBL/GenBank/DDBJ whole genome shotgun (WGS) entry which is preliminary data.</text>
</comment>
<dbReference type="Gene3D" id="3.30.470.20">
    <property type="entry name" value="ATP-grasp fold, B domain"/>
    <property type="match status" value="2"/>
</dbReference>
<accession>A0A0G1AAK5</accession>
<evidence type="ECO:0000259" key="5">
    <source>
        <dbReference type="PROSITE" id="PS50975"/>
    </source>
</evidence>
<dbReference type="Gene3D" id="3.40.50.20">
    <property type="match status" value="1"/>
</dbReference>
<feature type="domain" description="ATP-grasp" evidence="5">
    <location>
        <begin position="131"/>
        <end position="334"/>
    </location>
</feature>
<dbReference type="GO" id="GO:0008716">
    <property type="term" value="F:D-alanine-D-alanine ligase activity"/>
    <property type="evidence" value="ECO:0007669"/>
    <property type="project" value="InterPro"/>
</dbReference>
<dbReference type="InterPro" id="IPR016185">
    <property type="entry name" value="PreATP-grasp_dom_sf"/>
</dbReference>
<evidence type="ECO:0000256" key="4">
    <source>
        <dbReference type="PROSITE-ProRule" id="PRU00409"/>
    </source>
</evidence>
<evidence type="ECO:0000313" key="7">
    <source>
        <dbReference type="Proteomes" id="UP000034160"/>
    </source>
</evidence>
<dbReference type="SUPFAM" id="SSF52440">
    <property type="entry name" value="PreATP-grasp domain"/>
    <property type="match status" value="1"/>
</dbReference>
<dbReference type="SUPFAM" id="SSF56059">
    <property type="entry name" value="Glutathione synthetase ATP-binding domain-like"/>
    <property type="match status" value="1"/>
</dbReference>
<keyword evidence="2 6" id="KW-0436">Ligase</keyword>
<dbReference type="Pfam" id="PF07478">
    <property type="entry name" value="Dala_Dala_lig_C"/>
    <property type="match status" value="1"/>
</dbReference>
<evidence type="ECO:0000313" key="6">
    <source>
        <dbReference type="EMBL" id="KKS31111.1"/>
    </source>
</evidence>
<dbReference type="GO" id="GO:0071555">
    <property type="term" value="P:cell wall organization"/>
    <property type="evidence" value="ECO:0007669"/>
    <property type="project" value="UniProtKB-KW"/>
</dbReference>